<dbReference type="RefSeq" id="WP_249903636.1">
    <property type="nucleotide sequence ID" value="NZ_JAMGBA010000001.1"/>
</dbReference>
<dbReference type="Pfam" id="PF02229">
    <property type="entry name" value="PC4"/>
    <property type="match status" value="1"/>
</dbReference>
<dbReference type="Proteomes" id="UP001203410">
    <property type="component" value="Unassembled WGS sequence"/>
</dbReference>
<dbReference type="InterPro" id="IPR003173">
    <property type="entry name" value="PC4_C"/>
</dbReference>
<name>A0ABT0RTM0_9SPHN</name>
<sequence>MSGTILFQHRHRGNVWRLEVSAYNGHEFVNLRKWFQQGDNLRPTKEGVTFPLERLPELHEAIGVYLDGNHY</sequence>
<comment type="caution">
    <text evidence="2">The sequence shown here is derived from an EMBL/GenBank/DDBJ whole genome shotgun (WGS) entry which is preliminary data.</text>
</comment>
<dbReference type="Gene3D" id="2.30.31.10">
    <property type="entry name" value="Transcriptional Coactivator Pc4, Chain A"/>
    <property type="match status" value="1"/>
</dbReference>
<dbReference type="EMBL" id="JAMGBA010000001">
    <property type="protein sequence ID" value="MCL6698291.1"/>
    <property type="molecule type" value="Genomic_DNA"/>
</dbReference>
<dbReference type="InterPro" id="IPR009044">
    <property type="entry name" value="ssDNA-bd_transcriptional_reg"/>
</dbReference>
<reference evidence="2 3" key="1">
    <citation type="submission" date="2022-05" db="EMBL/GenBank/DDBJ databases">
        <authorList>
            <person name="Jo J.-H."/>
            <person name="Im W.-T."/>
        </authorList>
    </citation>
    <scope>NUCLEOTIDE SEQUENCE [LARGE SCALE GENOMIC DNA]</scope>
    <source>
        <strain evidence="2 3">NSE70-1</strain>
    </source>
</reference>
<organism evidence="2 3">
    <name type="scientific">Sphingomonas caseinilyticus</name>
    <dbReference type="NCBI Taxonomy" id="2908205"/>
    <lineage>
        <taxon>Bacteria</taxon>
        <taxon>Pseudomonadati</taxon>
        <taxon>Pseudomonadota</taxon>
        <taxon>Alphaproteobacteria</taxon>
        <taxon>Sphingomonadales</taxon>
        <taxon>Sphingomonadaceae</taxon>
        <taxon>Sphingomonas</taxon>
    </lineage>
</organism>
<feature type="domain" description="Transcriptional coactivator p15 (PC4) C-terminal" evidence="1">
    <location>
        <begin position="13"/>
        <end position="60"/>
    </location>
</feature>
<evidence type="ECO:0000259" key="1">
    <source>
        <dbReference type="Pfam" id="PF02229"/>
    </source>
</evidence>
<gene>
    <name evidence="2" type="ORF">LZ496_05785</name>
</gene>
<accession>A0ABT0RTM0</accession>
<dbReference type="SUPFAM" id="SSF54447">
    <property type="entry name" value="ssDNA-binding transcriptional regulator domain"/>
    <property type="match status" value="1"/>
</dbReference>
<keyword evidence="3" id="KW-1185">Reference proteome</keyword>
<evidence type="ECO:0000313" key="3">
    <source>
        <dbReference type="Proteomes" id="UP001203410"/>
    </source>
</evidence>
<evidence type="ECO:0000313" key="2">
    <source>
        <dbReference type="EMBL" id="MCL6698291.1"/>
    </source>
</evidence>
<proteinExistence type="predicted"/>
<protein>
    <submittedName>
        <fullName evidence="2">Transcriptional coactivator p15/PC4 family protein</fullName>
    </submittedName>
</protein>